<comment type="caution">
    <text evidence="1">The sequence shown here is derived from an EMBL/GenBank/DDBJ whole genome shotgun (WGS) entry which is preliminary data.</text>
</comment>
<keyword evidence="2" id="KW-1185">Reference proteome</keyword>
<dbReference type="AlphaFoldDB" id="A0A8X6P1K8"/>
<reference evidence="1" key="1">
    <citation type="submission" date="2020-08" db="EMBL/GenBank/DDBJ databases">
        <title>Multicomponent nature underlies the extraordinary mechanical properties of spider dragline silk.</title>
        <authorList>
            <person name="Kono N."/>
            <person name="Nakamura H."/>
            <person name="Mori M."/>
            <person name="Yoshida Y."/>
            <person name="Ohtoshi R."/>
            <person name="Malay A.D."/>
            <person name="Moran D.A.P."/>
            <person name="Tomita M."/>
            <person name="Numata K."/>
            <person name="Arakawa K."/>
        </authorList>
    </citation>
    <scope>NUCLEOTIDE SEQUENCE</scope>
</reference>
<evidence type="ECO:0000313" key="1">
    <source>
        <dbReference type="EMBL" id="GFT46161.1"/>
    </source>
</evidence>
<dbReference type="SUPFAM" id="SSF50630">
    <property type="entry name" value="Acid proteases"/>
    <property type="match status" value="1"/>
</dbReference>
<dbReference type="OrthoDB" id="420169at2759"/>
<dbReference type="EMBL" id="BMAW01015920">
    <property type="protein sequence ID" value="GFT46161.1"/>
    <property type="molecule type" value="Genomic_DNA"/>
</dbReference>
<proteinExistence type="predicted"/>
<evidence type="ECO:0000313" key="2">
    <source>
        <dbReference type="Proteomes" id="UP000887013"/>
    </source>
</evidence>
<accession>A0A8X6P1K8</accession>
<dbReference type="Proteomes" id="UP000887013">
    <property type="component" value="Unassembled WGS sequence"/>
</dbReference>
<organism evidence="1 2">
    <name type="scientific">Nephila pilipes</name>
    <name type="common">Giant wood spider</name>
    <name type="synonym">Nephila maculata</name>
    <dbReference type="NCBI Taxonomy" id="299642"/>
    <lineage>
        <taxon>Eukaryota</taxon>
        <taxon>Metazoa</taxon>
        <taxon>Ecdysozoa</taxon>
        <taxon>Arthropoda</taxon>
        <taxon>Chelicerata</taxon>
        <taxon>Arachnida</taxon>
        <taxon>Araneae</taxon>
        <taxon>Araneomorphae</taxon>
        <taxon>Entelegynae</taxon>
        <taxon>Araneoidea</taxon>
        <taxon>Nephilidae</taxon>
        <taxon>Nephila</taxon>
    </lineage>
</organism>
<protein>
    <submittedName>
        <fullName evidence="1">Uncharacterized protein</fullName>
    </submittedName>
</protein>
<sequence length="107" mass="11631">MKTTSGLKGMSVNTVRNQLEYIYLFIDGKKVKCLKDSGSELIILNKSLFPGKPSTGSIQIKSCFGNIVEAETASVDFSLDGNQNIELCATVCQQLVGYAMQLFSSPK</sequence>
<dbReference type="InterPro" id="IPR021109">
    <property type="entry name" value="Peptidase_aspartic_dom_sf"/>
</dbReference>
<name>A0A8X6P1K8_NEPPI</name>
<gene>
    <name evidence="1" type="ORF">NPIL_645571</name>
</gene>